<comment type="caution">
    <text evidence="1">The sequence shown here is derived from an EMBL/GenBank/DDBJ whole genome shotgun (WGS) entry which is preliminary data.</text>
</comment>
<dbReference type="EMBL" id="QZEY01000026">
    <property type="protein sequence ID" value="RJL21251.1"/>
    <property type="molecule type" value="Genomic_DNA"/>
</dbReference>
<dbReference type="Proteomes" id="UP000265768">
    <property type="component" value="Unassembled WGS sequence"/>
</dbReference>
<evidence type="ECO:0000313" key="2">
    <source>
        <dbReference type="Proteomes" id="UP000265768"/>
    </source>
</evidence>
<protein>
    <submittedName>
        <fullName evidence="1">Uncharacterized protein</fullName>
    </submittedName>
</protein>
<accession>A0A3A4A6C4</accession>
<proteinExistence type="predicted"/>
<reference evidence="1 2" key="1">
    <citation type="submission" date="2018-09" db="EMBL/GenBank/DDBJ databases">
        <title>YIM 75507 draft genome.</title>
        <authorList>
            <person name="Tang S."/>
            <person name="Feng Y."/>
        </authorList>
    </citation>
    <scope>NUCLEOTIDE SEQUENCE [LARGE SCALE GENOMIC DNA]</scope>
    <source>
        <strain evidence="1 2">YIM 75507</strain>
    </source>
</reference>
<name>A0A3A4A6C4_9ACTN</name>
<keyword evidence="2" id="KW-1185">Reference proteome</keyword>
<sequence length="74" mass="8030">MSAPVTPQTADPETSTPICPECAHPIAGHVRAAAAMERLCGDCSCSRYCCADFTDHYREWRAALNHQAPLLSLL</sequence>
<evidence type="ECO:0000313" key="1">
    <source>
        <dbReference type="EMBL" id="RJL21251.1"/>
    </source>
</evidence>
<gene>
    <name evidence="1" type="ORF">D5H75_37935</name>
</gene>
<dbReference type="AlphaFoldDB" id="A0A3A4A6C4"/>
<organism evidence="1 2">
    <name type="scientific">Bailinhaonella thermotolerans</name>
    <dbReference type="NCBI Taxonomy" id="1070861"/>
    <lineage>
        <taxon>Bacteria</taxon>
        <taxon>Bacillati</taxon>
        <taxon>Actinomycetota</taxon>
        <taxon>Actinomycetes</taxon>
        <taxon>Streptosporangiales</taxon>
        <taxon>Streptosporangiaceae</taxon>
        <taxon>Bailinhaonella</taxon>
    </lineage>
</organism>
<dbReference type="RefSeq" id="WP_119931461.1">
    <property type="nucleotide sequence ID" value="NZ_QZEY01000026.1"/>
</dbReference>